<dbReference type="AlphaFoldDB" id="A0A6N6NRE0"/>
<dbReference type="GO" id="GO:0030145">
    <property type="term" value="F:manganese ion binding"/>
    <property type="evidence" value="ECO:0007669"/>
    <property type="project" value="InterPro"/>
</dbReference>
<keyword evidence="7" id="KW-1185">Reference proteome</keyword>
<dbReference type="EMBL" id="WAJR01000016">
    <property type="protein sequence ID" value="KAB1640216.1"/>
    <property type="molecule type" value="Genomic_DNA"/>
</dbReference>
<protein>
    <recommendedName>
        <fullName evidence="2">protein-tyrosine-phosphatase</fullName>
        <ecNumber evidence="2">3.1.3.48</ecNumber>
    </recommendedName>
</protein>
<keyword evidence="3" id="KW-0378">Hydrolase</keyword>
<dbReference type="InterPro" id="IPR016667">
    <property type="entry name" value="Caps_polysacc_synth_CpsB/CapC"/>
</dbReference>
<dbReference type="InterPro" id="IPR016195">
    <property type="entry name" value="Pol/histidinol_Pase-like"/>
</dbReference>
<name>A0A6N6NRE0_9ACTN</name>
<evidence type="ECO:0000313" key="6">
    <source>
        <dbReference type="EMBL" id="KAB1640216.1"/>
    </source>
</evidence>
<sequence>MFDIHCHILNGVDDGSRSPAESHQMLLAARDAGIDHIVCTPHCKHSDFDAELIEKRYRAFKAHAEKNGVRLSLGYEVHWKKLADMGLDAAPSLCIKGTNLLLLEFSNSHLPANWQRAIYTIQGKGVDIVIAHPERYKPVQEDIDVAREMREMGCRLQLSANFVEGGIFNPRRRTATALLKNGLVDYLASDAHRVEHYATYLKALKEAQKY</sequence>
<comment type="caution">
    <text evidence="6">The sequence shown here is derived from an EMBL/GenBank/DDBJ whole genome shotgun (WGS) entry which is preliminary data.</text>
</comment>
<dbReference type="Pfam" id="PF19567">
    <property type="entry name" value="CpsB_CapC"/>
    <property type="match status" value="1"/>
</dbReference>
<dbReference type="GO" id="GO:0004725">
    <property type="term" value="F:protein tyrosine phosphatase activity"/>
    <property type="evidence" value="ECO:0007669"/>
    <property type="project" value="UniProtKB-EC"/>
</dbReference>
<comment type="catalytic activity">
    <reaction evidence="5">
        <text>O-phospho-L-tyrosyl-[protein] + H2O = L-tyrosyl-[protein] + phosphate</text>
        <dbReference type="Rhea" id="RHEA:10684"/>
        <dbReference type="Rhea" id="RHEA-COMP:10136"/>
        <dbReference type="Rhea" id="RHEA-COMP:20101"/>
        <dbReference type="ChEBI" id="CHEBI:15377"/>
        <dbReference type="ChEBI" id="CHEBI:43474"/>
        <dbReference type="ChEBI" id="CHEBI:46858"/>
        <dbReference type="ChEBI" id="CHEBI:61978"/>
        <dbReference type="EC" id="3.1.3.48"/>
    </reaction>
</comment>
<organism evidence="6 7">
    <name type="scientific">Ellagibacter isourolithinifaciens</name>
    <dbReference type="NCBI Taxonomy" id="2137581"/>
    <lineage>
        <taxon>Bacteria</taxon>
        <taxon>Bacillati</taxon>
        <taxon>Actinomycetota</taxon>
        <taxon>Coriobacteriia</taxon>
        <taxon>Eggerthellales</taxon>
        <taxon>Eggerthellaceae</taxon>
        <taxon>Ellagibacter</taxon>
    </lineage>
</organism>
<evidence type="ECO:0000313" key="7">
    <source>
        <dbReference type="Proteomes" id="UP000468668"/>
    </source>
</evidence>
<reference evidence="6 7" key="1">
    <citation type="submission" date="2019-09" db="EMBL/GenBank/DDBJ databases">
        <title>Whole genome shotgun sequencing (WGS) of Ellagibacter isourolithinifaciens DSM 104140(T) and Adlercreutzia muris DSM 29508(T).</title>
        <authorList>
            <person name="Stoll D.A."/>
            <person name="Danylec N."/>
            <person name="Huch M."/>
        </authorList>
    </citation>
    <scope>NUCLEOTIDE SEQUENCE [LARGE SCALE GENOMIC DNA]</scope>
    <source>
        <strain evidence="6 7">DSM 104140</strain>
    </source>
</reference>
<dbReference type="GeneID" id="98658171"/>
<dbReference type="Proteomes" id="UP000468668">
    <property type="component" value="Unassembled WGS sequence"/>
</dbReference>
<dbReference type="Gene3D" id="3.20.20.140">
    <property type="entry name" value="Metal-dependent hydrolases"/>
    <property type="match status" value="1"/>
</dbReference>
<evidence type="ECO:0000256" key="4">
    <source>
        <dbReference type="ARBA" id="ARBA00022912"/>
    </source>
</evidence>
<keyword evidence="4" id="KW-0904">Protein phosphatase</keyword>
<dbReference type="PANTHER" id="PTHR39181:SF1">
    <property type="entry name" value="TYROSINE-PROTEIN PHOSPHATASE YWQE"/>
    <property type="match status" value="1"/>
</dbReference>
<comment type="similarity">
    <text evidence="1">Belongs to the metallo-dependent hydrolases superfamily. CpsB/CapC family.</text>
</comment>
<proteinExistence type="inferred from homology"/>
<dbReference type="SUPFAM" id="SSF89550">
    <property type="entry name" value="PHP domain-like"/>
    <property type="match status" value="1"/>
</dbReference>
<evidence type="ECO:0000256" key="2">
    <source>
        <dbReference type="ARBA" id="ARBA00013064"/>
    </source>
</evidence>
<evidence type="ECO:0000256" key="1">
    <source>
        <dbReference type="ARBA" id="ARBA00005750"/>
    </source>
</evidence>
<gene>
    <name evidence="6" type="ORF">F8C90_07095</name>
</gene>
<dbReference type="PIRSF" id="PIRSF016557">
    <property type="entry name" value="Caps_synth_CpsB"/>
    <property type="match status" value="1"/>
</dbReference>
<dbReference type="PANTHER" id="PTHR39181">
    <property type="entry name" value="TYROSINE-PROTEIN PHOSPHATASE YWQE"/>
    <property type="match status" value="1"/>
</dbReference>
<evidence type="ECO:0000256" key="5">
    <source>
        <dbReference type="ARBA" id="ARBA00051722"/>
    </source>
</evidence>
<accession>A0A6N6NRE0</accession>
<dbReference type="EC" id="3.1.3.48" evidence="2"/>
<dbReference type="RefSeq" id="WP_158049829.1">
    <property type="nucleotide sequence ID" value="NZ_WAJR01000016.1"/>
</dbReference>
<dbReference type="OrthoDB" id="9788539at2"/>
<evidence type="ECO:0000256" key="3">
    <source>
        <dbReference type="ARBA" id="ARBA00022801"/>
    </source>
</evidence>